<reference evidence="3 4" key="2">
    <citation type="submission" date="2019-08" db="EMBL/GenBank/DDBJ databases">
        <authorList>
            <person name="Henke P."/>
        </authorList>
    </citation>
    <scope>NUCLEOTIDE SEQUENCE [LARGE SCALE GENOMIC DNA]</scope>
    <source>
        <strain evidence="3">Phe10_nw2017</strain>
    </source>
</reference>
<evidence type="ECO:0000313" key="3">
    <source>
        <dbReference type="EMBL" id="TWW12781.1"/>
    </source>
</evidence>
<dbReference type="GO" id="GO:0000256">
    <property type="term" value="P:allantoin catabolic process"/>
    <property type="evidence" value="ECO:0007669"/>
    <property type="project" value="InterPro"/>
</dbReference>
<evidence type="ECO:0000259" key="2">
    <source>
        <dbReference type="Pfam" id="PF03561"/>
    </source>
</evidence>
<comment type="caution">
    <text evidence="3">The sequence shown here is derived from an EMBL/GenBank/DDBJ whole genome shotgun (WGS) entry which is preliminary data.</text>
</comment>
<organism evidence="3 4">
    <name type="scientific">Planctomyces bekefii</name>
    <dbReference type="NCBI Taxonomy" id="1653850"/>
    <lineage>
        <taxon>Bacteria</taxon>
        <taxon>Pseudomonadati</taxon>
        <taxon>Planctomycetota</taxon>
        <taxon>Planctomycetia</taxon>
        <taxon>Planctomycetales</taxon>
        <taxon>Planctomycetaceae</taxon>
        <taxon>Planctomyces</taxon>
    </lineage>
</organism>
<proteinExistence type="inferred from homology"/>
<dbReference type="InterPro" id="IPR008979">
    <property type="entry name" value="Galactose-bd-like_sf"/>
</dbReference>
<dbReference type="Pfam" id="PF03561">
    <property type="entry name" value="Allantoicase"/>
    <property type="match status" value="2"/>
</dbReference>
<sequence length="208" mass="22835">MPKSPLNRGSQNFYGIQSEKVCTYIRFNIYPDGGVARLRVYGEVRPDFSRLRPGDVIDLAAVENGGTVLSCNDMFFGPKDNLIMPGRGVNMGDGWETKRKRQLPGSDWVIVALGAKGVIARLVIDTCHFKGNYPDRAMVEGICAPGATAAALEARSDWQVVLAETPLEAHKIHEYMDAITARGPFTHVRLRIFPDGGVSRLRVFGSLA</sequence>
<dbReference type="PANTHER" id="PTHR12045:SF3">
    <property type="entry name" value="INACTIVE ALLANTOICASE-RELATED"/>
    <property type="match status" value="1"/>
</dbReference>
<feature type="domain" description="Allantoicase" evidence="2">
    <location>
        <begin position="65"/>
        <end position="206"/>
    </location>
</feature>
<dbReference type="InterPro" id="IPR015908">
    <property type="entry name" value="Allantoicase_dom"/>
</dbReference>
<protein>
    <submittedName>
        <fullName evidence="3">Allantoicase</fullName>
    </submittedName>
</protein>
<dbReference type="InterPro" id="IPR005164">
    <property type="entry name" value="Allantoicase"/>
</dbReference>
<dbReference type="PANTHER" id="PTHR12045">
    <property type="entry name" value="ALLANTOICASE"/>
    <property type="match status" value="1"/>
</dbReference>
<keyword evidence="4" id="KW-1185">Reference proteome</keyword>
<dbReference type="GO" id="GO:0004037">
    <property type="term" value="F:allantoicase activity"/>
    <property type="evidence" value="ECO:0007669"/>
    <property type="project" value="InterPro"/>
</dbReference>
<dbReference type="AlphaFoldDB" id="A0A5C6MCM9"/>
<gene>
    <name evidence="3" type="ORF">E3A20_00160</name>
</gene>
<name>A0A5C6MCM9_9PLAN</name>
<dbReference type="EMBL" id="SRHE01000002">
    <property type="protein sequence ID" value="TWW12781.1"/>
    <property type="molecule type" value="Genomic_DNA"/>
</dbReference>
<dbReference type="Proteomes" id="UP000321083">
    <property type="component" value="Unassembled WGS sequence"/>
</dbReference>
<feature type="domain" description="Allantoicase" evidence="2">
    <location>
        <begin position="2"/>
        <end position="44"/>
    </location>
</feature>
<dbReference type="Gene3D" id="2.60.120.260">
    <property type="entry name" value="Galactose-binding domain-like"/>
    <property type="match status" value="2"/>
</dbReference>
<evidence type="ECO:0000256" key="1">
    <source>
        <dbReference type="ARBA" id="ARBA00009242"/>
    </source>
</evidence>
<reference evidence="3 4" key="1">
    <citation type="submission" date="2019-08" db="EMBL/GenBank/DDBJ databases">
        <title>100 year-old enigma solved: identification of Planctomyces bekefii, the type genus and species of the phylum Planctomycetes.</title>
        <authorList>
            <person name="Svetlana D.N."/>
            <person name="Overmann J."/>
        </authorList>
    </citation>
    <scope>NUCLEOTIDE SEQUENCE [LARGE SCALE GENOMIC DNA]</scope>
    <source>
        <strain evidence="3">Phe10_nw2017</strain>
    </source>
</reference>
<evidence type="ECO:0000313" key="4">
    <source>
        <dbReference type="Proteomes" id="UP000321083"/>
    </source>
</evidence>
<dbReference type="SUPFAM" id="SSF49785">
    <property type="entry name" value="Galactose-binding domain-like"/>
    <property type="match status" value="2"/>
</dbReference>
<accession>A0A5C6MCM9</accession>
<comment type="similarity">
    <text evidence="1">Belongs to the allantoicase family.</text>
</comment>